<name>A0AAP0RGR5_LIQFO</name>
<protein>
    <submittedName>
        <fullName evidence="2">Uncharacterized protein</fullName>
    </submittedName>
</protein>
<dbReference type="Proteomes" id="UP001415857">
    <property type="component" value="Unassembled WGS sequence"/>
</dbReference>
<keyword evidence="3" id="KW-1185">Reference proteome</keyword>
<organism evidence="2 3">
    <name type="scientific">Liquidambar formosana</name>
    <name type="common">Formosan gum</name>
    <dbReference type="NCBI Taxonomy" id="63359"/>
    <lineage>
        <taxon>Eukaryota</taxon>
        <taxon>Viridiplantae</taxon>
        <taxon>Streptophyta</taxon>
        <taxon>Embryophyta</taxon>
        <taxon>Tracheophyta</taxon>
        <taxon>Spermatophyta</taxon>
        <taxon>Magnoliopsida</taxon>
        <taxon>eudicotyledons</taxon>
        <taxon>Gunneridae</taxon>
        <taxon>Pentapetalae</taxon>
        <taxon>Saxifragales</taxon>
        <taxon>Altingiaceae</taxon>
        <taxon>Liquidambar</taxon>
    </lineage>
</organism>
<evidence type="ECO:0000313" key="3">
    <source>
        <dbReference type="Proteomes" id="UP001415857"/>
    </source>
</evidence>
<evidence type="ECO:0000256" key="1">
    <source>
        <dbReference type="SAM" id="MobiDB-lite"/>
    </source>
</evidence>
<accession>A0AAP0RGR5</accession>
<reference evidence="2 3" key="1">
    <citation type="journal article" date="2024" name="Plant J.">
        <title>Genome sequences and population genomics reveal climatic adaptation and genomic divergence between two closely related sweetgum species.</title>
        <authorList>
            <person name="Xu W.Q."/>
            <person name="Ren C.Q."/>
            <person name="Zhang X.Y."/>
            <person name="Comes H.P."/>
            <person name="Liu X.H."/>
            <person name="Li Y.G."/>
            <person name="Kettle C.J."/>
            <person name="Jalonen R."/>
            <person name="Gaisberger H."/>
            <person name="Ma Y.Z."/>
            <person name="Qiu Y.X."/>
        </authorList>
    </citation>
    <scope>NUCLEOTIDE SEQUENCE [LARGE SCALE GENOMIC DNA]</scope>
    <source>
        <strain evidence="2">Hangzhou</strain>
    </source>
</reference>
<sequence length="73" mass="8182">MYEVRTEDVRAQGSLDDIINMNKKGLAILLRTRMRPTLPSKLALSPVYNEVDQMQPNTEGNQSSEPVMQHAPG</sequence>
<feature type="compositionally biased region" description="Polar residues" evidence="1">
    <location>
        <begin position="52"/>
        <end position="66"/>
    </location>
</feature>
<comment type="caution">
    <text evidence="2">The sequence shown here is derived from an EMBL/GenBank/DDBJ whole genome shotgun (WGS) entry which is preliminary data.</text>
</comment>
<feature type="region of interest" description="Disordered" evidence="1">
    <location>
        <begin position="49"/>
        <end position="73"/>
    </location>
</feature>
<proteinExistence type="predicted"/>
<evidence type="ECO:0000313" key="2">
    <source>
        <dbReference type="EMBL" id="KAK9277557.1"/>
    </source>
</evidence>
<dbReference type="EMBL" id="JBBPBK010000010">
    <property type="protein sequence ID" value="KAK9277557.1"/>
    <property type="molecule type" value="Genomic_DNA"/>
</dbReference>
<dbReference type="AlphaFoldDB" id="A0AAP0RGR5"/>
<gene>
    <name evidence="2" type="ORF">L1049_007102</name>
</gene>